<dbReference type="InterPro" id="IPR023506">
    <property type="entry name" value="Trans-aconitate_MeTrfase"/>
</dbReference>
<evidence type="ECO:0000313" key="7">
    <source>
        <dbReference type="Proteomes" id="UP001432128"/>
    </source>
</evidence>
<accession>A0AAU4JZS3</accession>
<evidence type="ECO:0000256" key="4">
    <source>
        <dbReference type="ARBA" id="ARBA00022691"/>
    </source>
</evidence>
<dbReference type="NCBIfam" id="NF010703">
    <property type="entry name" value="PRK14103.1"/>
    <property type="match status" value="1"/>
</dbReference>
<dbReference type="SUPFAM" id="SSF53335">
    <property type="entry name" value="S-adenosyl-L-methionine-dependent methyltransferases"/>
    <property type="match status" value="1"/>
</dbReference>
<dbReference type="Gene3D" id="1.10.150.290">
    <property type="entry name" value="S-adenosyl-L-methionine-dependent methyltransferases"/>
    <property type="match status" value="1"/>
</dbReference>
<keyword evidence="7" id="KW-1185">Reference proteome</keyword>
<keyword evidence="3 5" id="KW-0808">Transferase</keyword>
<dbReference type="RefSeq" id="WP_328856824.1">
    <property type="nucleotide sequence ID" value="NZ_CP108021.1"/>
</dbReference>
<dbReference type="GO" id="GO:0005737">
    <property type="term" value="C:cytoplasm"/>
    <property type="evidence" value="ECO:0007669"/>
    <property type="project" value="UniProtKB-SubCell"/>
</dbReference>
<keyword evidence="4 5" id="KW-0949">S-adenosyl-L-methionine</keyword>
<dbReference type="GO" id="GO:0030798">
    <property type="term" value="F:trans-aconitate 2-methyltransferase activity"/>
    <property type="evidence" value="ECO:0007669"/>
    <property type="project" value="UniProtKB-UniRule"/>
</dbReference>
<dbReference type="PANTHER" id="PTHR43861">
    <property type="entry name" value="TRANS-ACONITATE 2-METHYLTRANSFERASE-RELATED"/>
    <property type="match status" value="1"/>
</dbReference>
<sequence length="254" mass="28266">MWNPEHYLAFADHRGRPYGELVARIDAERPRRIVDLGCGPGNLTAGLAARWPDAVIEATDNSPEMVAAARERGIDAHLQDVRDWRPAPDTDVIISNATLQWVPEHRDLLRSWARALHPGAQLAFQVPGNFEFPSHRIIRSVATSPRWRDALSQIDFRGGDTVDDPTGYASLLTDAGCVVDAWETTYAQQLTGHDPVLDWVTGTALTPVRSALDDDAWEAFRADLAPQLSTAYPRRADGSTFFPFRRIFVVATVR</sequence>
<dbReference type="EC" id="2.1.1.144" evidence="5"/>
<name>A0AAU4JZS3_9NOCA</name>
<keyword evidence="1 5" id="KW-0963">Cytoplasm</keyword>
<evidence type="ECO:0000313" key="6">
    <source>
        <dbReference type="EMBL" id="WUM19301.1"/>
    </source>
</evidence>
<dbReference type="Gene3D" id="3.40.50.150">
    <property type="entry name" value="Vaccinia Virus protein VP39"/>
    <property type="match status" value="1"/>
</dbReference>
<dbReference type="CDD" id="cd02440">
    <property type="entry name" value="AdoMet_MTases"/>
    <property type="match status" value="1"/>
</dbReference>
<keyword evidence="2 5" id="KW-0489">Methyltransferase</keyword>
<dbReference type="GO" id="GO:0032259">
    <property type="term" value="P:methylation"/>
    <property type="evidence" value="ECO:0007669"/>
    <property type="project" value="UniProtKB-KW"/>
</dbReference>
<dbReference type="InterPro" id="IPR029063">
    <property type="entry name" value="SAM-dependent_MTases_sf"/>
</dbReference>
<dbReference type="InterPro" id="IPR023149">
    <property type="entry name" value="Trans_acon_MeTrfase_C"/>
</dbReference>
<dbReference type="EMBL" id="CP108021">
    <property type="protein sequence ID" value="WUM19301.1"/>
    <property type="molecule type" value="Genomic_DNA"/>
</dbReference>
<gene>
    <name evidence="5" type="primary">tam</name>
    <name evidence="6" type="ORF">OG579_16555</name>
</gene>
<comment type="catalytic activity">
    <reaction evidence="5">
        <text>trans-aconitate + S-adenosyl-L-methionine = (E)-3-(methoxycarbonyl)pent-2-enedioate + S-adenosyl-L-homocysteine</text>
        <dbReference type="Rhea" id="RHEA:14969"/>
        <dbReference type="ChEBI" id="CHEBI:15708"/>
        <dbReference type="ChEBI" id="CHEBI:57470"/>
        <dbReference type="ChEBI" id="CHEBI:57856"/>
        <dbReference type="ChEBI" id="CHEBI:59789"/>
        <dbReference type="EC" id="2.1.1.144"/>
    </reaction>
</comment>
<comment type="similarity">
    <text evidence="5">Belongs to the methyltransferase superfamily. Tam family.</text>
</comment>
<dbReference type="KEGG" id="whr:OG579_16555"/>
<dbReference type="Proteomes" id="UP001432128">
    <property type="component" value="Chromosome"/>
</dbReference>
<comment type="subcellular location">
    <subcellularLocation>
        <location evidence="5">Cytoplasm</location>
    </subcellularLocation>
</comment>
<evidence type="ECO:0000256" key="1">
    <source>
        <dbReference type="ARBA" id="ARBA00022490"/>
    </source>
</evidence>
<evidence type="ECO:0000256" key="5">
    <source>
        <dbReference type="HAMAP-Rule" id="MF_00560"/>
    </source>
</evidence>
<dbReference type="Pfam" id="PF13489">
    <property type="entry name" value="Methyltransf_23"/>
    <property type="match status" value="1"/>
</dbReference>
<evidence type="ECO:0000256" key="2">
    <source>
        <dbReference type="ARBA" id="ARBA00022603"/>
    </source>
</evidence>
<organism evidence="6 7">
    <name type="scientific">Williamsia herbipolensis</name>
    <dbReference type="NCBI Taxonomy" id="1603258"/>
    <lineage>
        <taxon>Bacteria</taxon>
        <taxon>Bacillati</taxon>
        <taxon>Actinomycetota</taxon>
        <taxon>Actinomycetes</taxon>
        <taxon>Mycobacteriales</taxon>
        <taxon>Nocardiaceae</taxon>
        <taxon>Williamsia</taxon>
    </lineage>
</organism>
<dbReference type="AlphaFoldDB" id="A0AAU4JZS3"/>
<evidence type="ECO:0000256" key="3">
    <source>
        <dbReference type="ARBA" id="ARBA00022679"/>
    </source>
</evidence>
<reference evidence="6 7" key="1">
    <citation type="submission" date="2022-10" db="EMBL/GenBank/DDBJ databases">
        <title>The complete genomes of actinobacterial strains from the NBC collection.</title>
        <authorList>
            <person name="Joergensen T.S."/>
            <person name="Alvarez Arevalo M."/>
            <person name="Sterndorff E.B."/>
            <person name="Faurdal D."/>
            <person name="Vuksanovic O."/>
            <person name="Mourched A.-S."/>
            <person name="Charusanti P."/>
            <person name="Shaw S."/>
            <person name="Blin K."/>
            <person name="Weber T."/>
        </authorList>
    </citation>
    <scope>NUCLEOTIDE SEQUENCE [LARGE SCALE GENOMIC DNA]</scope>
    <source>
        <strain evidence="6 7">NBC_00319</strain>
    </source>
</reference>
<protein>
    <recommendedName>
        <fullName evidence="5">Trans-aconitate 2-methyltransferase</fullName>
        <ecNumber evidence="5">2.1.1.144</ecNumber>
    </recommendedName>
</protein>
<dbReference type="PANTHER" id="PTHR43861:SF1">
    <property type="entry name" value="TRANS-ACONITATE 2-METHYLTRANSFERASE"/>
    <property type="match status" value="1"/>
</dbReference>
<dbReference type="HAMAP" id="MF_00560">
    <property type="entry name" value="Tran_acon_Me_trans"/>
    <property type="match status" value="1"/>
</dbReference>
<comment type="function">
    <text evidence="5">Catalyzes the S-adenosylmethionine monomethyl esterification of trans-aconitate.</text>
</comment>
<proteinExistence type="inferred from homology"/>